<organism evidence="2">
    <name type="scientific">Melampsora larici-populina (strain 98AG31 / pathotype 3-4-7)</name>
    <name type="common">Poplar leaf rust fungus</name>
    <dbReference type="NCBI Taxonomy" id="747676"/>
    <lineage>
        <taxon>Eukaryota</taxon>
        <taxon>Fungi</taxon>
        <taxon>Dikarya</taxon>
        <taxon>Basidiomycota</taxon>
        <taxon>Pucciniomycotina</taxon>
        <taxon>Pucciniomycetes</taxon>
        <taxon>Pucciniales</taxon>
        <taxon>Melampsoraceae</taxon>
        <taxon>Melampsora</taxon>
    </lineage>
</organism>
<dbReference type="InParanoid" id="F4RS66"/>
<evidence type="ECO:0000313" key="1">
    <source>
        <dbReference type="EMBL" id="EGG04832.1"/>
    </source>
</evidence>
<accession>F4RS66</accession>
<protein>
    <submittedName>
        <fullName evidence="1">Uncharacterized protein</fullName>
    </submittedName>
</protein>
<dbReference type="KEGG" id="mlr:MELLADRAFT_88556"/>
<reference evidence="2" key="1">
    <citation type="journal article" date="2011" name="Proc. Natl. Acad. Sci. U.S.A.">
        <title>Obligate biotrophy features unraveled by the genomic analysis of rust fungi.</title>
        <authorList>
            <person name="Duplessis S."/>
            <person name="Cuomo C.A."/>
            <person name="Lin Y.-C."/>
            <person name="Aerts A."/>
            <person name="Tisserant E."/>
            <person name="Veneault-Fourrey C."/>
            <person name="Joly D.L."/>
            <person name="Hacquard S."/>
            <person name="Amselem J."/>
            <person name="Cantarel B.L."/>
            <person name="Chiu R."/>
            <person name="Coutinho P.M."/>
            <person name="Feau N."/>
            <person name="Field M."/>
            <person name="Frey P."/>
            <person name="Gelhaye E."/>
            <person name="Goldberg J."/>
            <person name="Grabherr M.G."/>
            <person name="Kodira C.D."/>
            <person name="Kohler A."/>
            <person name="Kuees U."/>
            <person name="Lindquist E.A."/>
            <person name="Lucas S.M."/>
            <person name="Mago R."/>
            <person name="Mauceli E."/>
            <person name="Morin E."/>
            <person name="Murat C."/>
            <person name="Pangilinan J.L."/>
            <person name="Park R."/>
            <person name="Pearson M."/>
            <person name="Quesneville H."/>
            <person name="Rouhier N."/>
            <person name="Sakthikumar S."/>
            <person name="Salamov A.A."/>
            <person name="Schmutz J."/>
            <person name="Selles B."/>
            <person name="Shapiro H."/>
            <person name="Tanguay P."/>
            <person name="Tuskan G.A."/>
            <person name="Henrissat B."/>
            <person name="Van de Peer Y."/>
            <person name="Rouze P."/>
            <person name="Ellis J.G."/>
            <person name="Dodds P.N."/>
            <person name="Schein J.E."/>
            <person name="Zhong S."/>
            <person name="Hamelin R.C."/>
            <person name="Grigoriev I.V."/>
            <person name="Szabo L.J."/>
            <person name="Martin F."/>
        </authorList>
    </citation>
    <scope>NUCLEOTIDE SEQUENCE [LARGE SCALE GENOMIC DNA]</scope>
    <source>
        <strain evidence="2">98AG31 / pathotype 3-4-7</strain>
    </source>
</reference>
<evidence type="ECO:0000313" key="2">
    <source>
        <dbReference type="Proteomes" id="UP000001072"/>
    </source>
</evidence>
<dbReference type="GeneID" id="18934916"/>
<sequence>MLCLKINRAISSIFFTIDQSNNQSNAPLRINPTINLTPCPKHNASLFEPLSKSLLDSESRSQSDSLSESLSNVKSLTARSIVHALGNHQFQIKPQPIQLSALESSSFMLKANSEFQQNRQMQTQSTNCSRFSRRNPSFDQPKFWLRENYFQFPYKPLPVGTITYRETNMTPVTFLAGVRFAQL</sequence>
<dbReference type="VEuPathDB" id="FungiDB:MELLADRAFT_88556"/>
<dbReference type="Proteomes" id="UP000001072">
    <property type="component" value="Unassembled WGS sequence"/>
</dbReference>
<name>F4RS66_MELLP</name>
<keyword evidence="2" id="KW-1185">Reference proteome</keyword>
<dbReference type="HOGENOM" id="CLU_1475482_0_0_1"/>
<gene>
    <name evidence="1" type="ORF">MELLADRAFT_88556</name>
</gene>
<dbReference type="RefSeq" id="XP_007411923.1">
    <property type="nucleotide sequence ID" value="XM_007411861.1"/>
</dbReference>
<dbReference type="EMBL" id="GL883116">
    <property type="protein sequence ID" value="EGG04832.1"/>
    <property type="molecule type" value="Genomic_DNA"/>
</dbReference>
<dbReference type="AlphaFoldDB" id="F4RS66"/>
<proteinExistence type="predicted"/>